<dbReference type="GO" id="GO:0016836">
    <property type="term" value="F:hydro-lyase activity"/>
    <property type="evidence" value="ECO:0007669"/>
    <property type="project" value="UniProtKB-UniRule"/>
</dbReference>
<dbReference type="GO" id="GO:0009234">
    <property type="term" value="P:menaquinone biosynthetic process"/>
    <property type="evidence" value="ECO:0007669"/>
    <property type="project" value="UniProtKB-UniRule"/>
</dbReference>
<keyword evidence="2 4" id="KW-0474">Menaquinone biosynthesis</keyword>
<dbReference type="InterPro" id="IPR030868">
    <property type="entry name" value="MqnA"/>
</dbReference>
<dbReference type="SUPFAM" id="SSF53850">
    <property type="entry name" value="Periplasmic binding protein-like II"/>
    <property type="match status" value="1"/>
</dbReference>
<comment type="similarity">
    <text evidence="4">Belongs to the MqnA/MqnD family. MqnA subfamily.</text>
</comment>
<dbReference type="PANTHER" id="PTHR37690">
    <property type="entry name" value="CHORISMATE DEHYDRATASE"/>
    <property type="match status" value="1"/>
</dbReference>
<evidence type="ECO:0000256" key="2">
    <source>
        <dbReference type="ARBA" id="ARBA00022428"/>
    </source>
</evidence>
<reference evidence="5" key="1">
    <citation type="submission" date="2020-01" db="EMBL/GenBank/DDBJ databases">
        <authorList>
            <person name="Meier V. D."/>
            <person name="Meier V D."/>
        </authorList>
    </citation>
    <scope>NUCLEOTIDE SEQUENCE</scope>
    <source>
        <strain evidence="5">HLG_WM_MAG_01</strain>
    </source>
</reference>
<accession>A0A6S6T746</accession>
<name>A0A6S6T746_9BACT</name>
<sequence length="220" mass="24955">MLFGSISYLNLLPFQVFMKKHITHNATKMALGYRRDVPSAINKALKRKAINAGFISSVESRKCRCTNLGIIAHKKVYSVLLLKGESQTDPASATSNQLAKVLNLHGKVLIGDAALQHYLSGATSTDLAQAWYDKTGLPFVFARLCYNKHRKAINNLANNFAKSKVKIPQYILKREAKKRDITPKQLTWYLEHIHYEMDWKAKKSLKLFLDLSGKLNEYSN</sequence>
<evidence type="ECO:0000256" key="1">
    <source>
        <dbReference type="ARBA" id="ARBA00004863"/>
    </source>
</evidence>
<comment type="pathway">
    <text evidence="1 4">Quinol/quinone metabolism; menaquinone biosynthesis.</text>
</comment>
<organism evidence="5">
    <name type="scientific">uncultured Sulfurovum sp</name>
    <dbReference type="NCBI Taxonomy" id="269237"/>
    <lineage>
        <taxon>Bacteria</taxon>
        <taxon>Pseudomonadati</taxon>
        <taxon>Campylobacterota</taxon>
        <taxon>Epsilonproteobacteria</taxon>
        <taxon>Campylobacterales</taxon>
        <taxon>Sulfurovaceae</taxon>
        <taxon>Sulfurovum</taxon>
        <taxon>environmental samples</taxon>
    </lineage>
</organism>
<evidence type="ECO:0000313" key="5">
    <source>
        <dbReference type="EMBL" id="CAA6812397.1"/>
    </source>
</evidence>
<dbReference type="AlphaFoldDB" id="A0A6S6T746"/>
<dbReference type="UniPathway" id="UPA00079"/>
<dbReference type="Gene3D" id="3.40.190.10">
    <property type="entry name" value="Periplasmic binding protein-like II"/>
    <property type="match status" value="2"/>
</dbReference>
<dbReference type="Pfam" id="PF02621">
    <property type="entry name" value="VitK2_biosynth"/>
    <property type="match status" value="1"/>
</dbReference>
<dbReference type="EMBL" id="CACVAS010000058">
    <property type="protein sequence ID" value="CAA6812397.1"/>
    <property type="molecule type" value="Genomic_DNA"/>
</dbReference>
<dbReference type="HAMAP" id="MF_00995">
    <property type="entry name" value="MqnA"/>
    <property type="match status" value="1"/>
</dbReference>
<evidence type="ECO:0000256" key="4">
    <source>
        <dbReference type="HAMAP-Rule" id="MF_00995"/>
    </source>
</evidence>
<proteinExistence type="inferred from homology"/>
<gene>
    <name evidence="4" type="primary">mqnA</name>
    <name evidence="5" type="ORF">HELGO_WM281</name>
</gene>
<dbReference type="EC" id="4.2.1.151" evidence="4"/>
<keyword evidence="3 4" id="KW-0456">Lyase</keyword>
<protein>
    <recommendedName>
        <fullName evidence="4">Chorismate dehydratase</fullName>
        <ecNumber evidence="4">4.2.1.151</ecNumber>
    </recommendedName>
    <alternativeName>
        <fullName evidence="4">Menaquinone biosynthetic enzyme MqnA</fullName>
    </alternativeName>
</protein>
<dbReference type="PANTHER" id="PTHR37690:SF1">
    <property type="entry name" value="CHORISMATE DEHYDRATASE"/>
    <property type="match status" value="1"/>
</dbReference>
<comment type="catalytic activity">
    <reaction evidence="4">
        <text>chorismate = 3-[(1-carboxyvinyl)-oxy]benzoate + H2O</text>
        <dbReference type="Rhea" id="RHEA:40051"/>
        <dbReference type="ChEBI" id="CHEBI:15377"/>
        <dbReference type="ChEBI" id="CHEBI:29748"/>
        <dbReference type="ChEBI" id="CHEBI:76981"/>
        <dbReference type="EC" id="4.2.1.151"/>
    </reaction>
</comment>
<evidence type="ECO:0000256" key="3">
    <source>
        <dbReference type="ARBA" id="ARBA00023239"/>
    </source>
</evidence>
<dbReference type="InterPro" id="IPR003773">
    <property type="entry name" value="Menaquinone_biosynth"/>
</dbReference>
<comment type="function">
    <text evidence="4">Catalyzes the dehydration of chorismate into 3-[(1-carboxyvinyl)oxy]benzoate, a step in the biosynthesis of menaquinone (MK, vitamin K2).</text>
</comment>